<comment type="similarity">
    <text evidence="1 3">Belongs to the UPF0319 family.</text>
</comment>
<dbReference type="RefSeq" id="WP_390192322.1">
    <property type="nucleotide sequence ID" value="NZ_JBHMEP010000002.1"/>
</dbReference>
<evidence type="ECO:0000313" key="4">
    <source>
        <dbReference type="EMBL" id="MFB9135444.1"/>
    </source>
</evidence>
<feature type="chain" id="PRO_5044926662" description="UPF0319 protein ACFFUV_10775" evidence="3">
    <location>
        <begin position="22"/>
        <end position="210"/>
    </location>
</feature>
<evidence type="ECO:0000313" key="5">
    <source>
        <dbReference type="Proteomes" id="UP001589645"/>
    </source>
</evidence>
<comment type="caution">
    <text evidence="4">The sequence shown here is derived from an EMBL/GenBank/DDBJ whole genome shotgun (WGS) entry which is preliminary data.</text>
</comment>
<name>A0ABV5HMH0_9VIBR</name>
<accession>A0ABV5HMH0</accession>
<dbReference type="Proteomes" id="UP001589645">
    <property type="component" value="Unassembled WGS sequence"/>
</dbReference>
<dbReference type="PANTHER" id="PTHR38108">
    <property type="entry name" value="UPF0319 PROTEIN YCCT"/>
    <property type="match status" value="1"/>
</dbReference>
<sequence length="210" mass="23102" precursor="true">MKLKNVVLGTLLSTLSFTSLAAVTIQVPDTIDLLAANEAKPDISGGFFSSSNTVTLPDGENQIVFRYKSYFSQGNDRIVVESDAIIATFKSSDSELNFELPDYQNQQQAQEHMDNLQWQLVDQSGAAVEVNQDKLIKKGVQLGRDYPSEAKAYNAKGGIAALSIVQSQPSVATNQTPADTTNNAEEMLHFWYQRADAETKAKFKAFVNQQ</sequence>
<dbReference type="EMBL" id="JBHMEP010000002">
    <property type="protein sequence ID" value="MFB9135444.1"/>
    <property type="molecule type" value="Genomic_DNA"/>
</dbReference>
<dbReference type="HAMAP" id="MF_00789">
    <property type="entry name" value="UPF0319"/>
    <property type="match status" value="1"/>
</dbReference>
<protein>
    <recommendedName>
        <fullName evidence="3">UPF0319 protein ACFFUV_10775</fullName>
    </recommendedName>
</protein>
<evidence type="ECO:0000256" key="2">
    <source>
        <dbReference type="ARBA" id="ARBA00022729"/>
    </source>
</evidence>
<dbReference type="Pfam" id="PF09829">
    <property type="entry name" value="DUF2057"/>
    <property type="match status" value="1"/>
</dbReference>
<evidence type="ECO:0000256" key="3">
    <source>
        <dbReference type="HAMAP-Rule" id="MF_00789"/>
    </source>
</evidence>
<dbReference type="PANTHER" id="PTHR38108:SF1">
    <property type="entry name" value="UPF0319 PROTEIN YCCT"/>
    <property type="match status" value="1"/>
</dbReference>
<organism evidence="4 5">
    <name type="scientific">Vibrio olivae</name>
    <dbReference type="NCBI Taxonomy" id="1243002"/>
    <lineage>
        <taxon>Bacteria</taxon>
        <taxon>Pseudomonadati</taxon>
        <taxon>Pseudomonadota</taxon>
        <taxon>Gammaproteobacteria</taxon>
        <taxon>Vibrionales</taxon>
        <taxon>Vibrionaceae</taxon>
        <taxon>Vibrio</taxon>
    </lineage>
</organism>
<reference evidence="4 5" key="1">
    <citation type="submission" date="2024-09" db="EMBL/GenBank/DDBJ databases">
        <authorList>
            <person name="Sun Q."/>
            <person name="Mori K."/>
        </authorList>
    </citation>
    <scope>NUCLEOTIDE SEQUENCE [LARGE SCALE GENOMIC DNA]</scope>
    <source>
        <strain evidence="4 5">CECT 8064</strain>
    </source>
</reference>
<dbReference type="InterPro" id="IPR018635">
    <property type="entry name" value="UPF0319"/>
</dbReference>
<evidence type="ECO:0000256" key="1">
    <source>
        <dbReference type="ARBA" id="ARBA00008490"/>
    </source>
</evidence>
<proteinExistence type="inferred from homology"/>
<keyword evidence="2 3" id="KW-0732">Signal</keyword>
<feature type="signal peptide" evidence="3">
    <location>
        <begin position="1"/>
        <end position="21"/>
    </location>
</feature>
<keyword evidence="5" id="KW-1185">Reference proteome</keyword>
<gene>
    <name evidence="4" type="ORF">ACFFUV_10775</name>
</gene>